<dbReference type="EMBL" id="MFSP01000013">
    <property type="protein sequence ID" value="OGI69831.1"/>
    <property type="molecule type" value="Genomic_DNA"/>
</dbReference>
<dbReference type="Proteomes" id="UP000179076">
    <property type="component" value="Unassembled WGS sequence"/>
</dbReference>
<dbReference type="Pfam" id="PF00596">
    <property type="entry name" value="Aldolase_II"/>
    <property type="match status" value="1"/>
</dbReference>
<reference evidence="4 5" key="1">
    <citation type="journal article" date="2016" name="Nat. Commun.">
        <title>Thousands of microbial genomes shed light on interconnected biogeochemical processes in an aquifer system.</title>
        <authorList>
            <person name="Anantharaman K."/>
            <person name="Brown C.T."/>
            <person name="Hug L.A."/>
            <person name="Sharon I."/>
            <person name="Castelle C.J."/>
            <person name="Probst A.J."/>
            <person name="Thomas B.C."/>
            <person name="Singh A."/>
            <person name="Wilkins M.J."/>
            <person name="Karaoz U."/>
            <person name="Brodie E.L."/>
            <person name="Williams K.H."/>
            <person name="Hubbard S.S."/>
            <person name="Banfield J.F."/>
        </authorList>
    </citation>
    <scope>NUCLEOTIDE SEQUENCE [LARGE SCALE GENOMIC DNA]</scope>
</reference>
<dbReference type="PANTHER" id="PTHR22789:SF0">
    <property type="entry name" value="3-OXO-TETRONATE 4-PHOSPHATE DECARBOXYLASE-RELATED"/>
    <property type="match status" value="1"/>
</dbReference>
<sequence>MKNVHDETLGLFVDTCHKIAERGLLRCSCGNLSLRLDEERFLITGTGSWMNRLRREDAVVCRISDGVVLDGKKPSSEAGFHAGTLRVRPNVNAVLHFQSPYATALACRRGDAIDYAVIPEIPYYIGSIARVPYLRPGSTELAEAVTEAMRNHDMALLANHGQVTAARDLDQAIQNAEFFELACQILWIGGNAVAAMPPEESEHLRRLRAERSARAV</sequence>
<dbReference type="Gene3D" id="3.40.225.10">
    <property type="entry name" value="Class II aldolase/adducin N-terminal domain"/>
    <property type="match status" value="1"/>
</dbReference>
<evidence type="ECO:0000259" key="3">
    <source>
        <dbReference type="SMART" id="SM01007"/>
    </source>
</evidence>
<accession>A0A1F6VJG2</accession>
<evidence type="ECO:0000256" key="1">
    <source>
        <dbReference type="ARBA" id="ARBA00022723"/>
    </source>
</evidence>
<keyword evidence="1" id="KW-0479">Metal-binding</keyword>
<dbReference type="InterPro" id="IPR001303">
    <property type="entry name" value="Aldolase_II/adducin_N"/>
</dbReference>
<keyword evidence="2" id="KW-0456">Lyase</keyword>
<organism evidence="4 5">
    <name type="scientific">Candidatus Muproteobacteria bacterium RBG_16_60_9</name>
    <dbReference type="NCBI Taxonomy" id="1817755"/>
    <lineage>
        <taxon>Bacteria</taxon>
        <taxon>Pseudomonadati</taxon>
        <taxon>Pseudomonadota</taxon>
        <taxon>Candidatus Muproteobacteria</taxon>
    </lineage>
</organism>
<dbReference type="GO" id="GO:0005829">
    <property type="term" value="C:cytosol"/>
    <property type="evidence" value="ECO:0007669"/>
    <property type="project" value="TreeGrafter"/>
</dbReference>
<dbReference type="InterPro" id="IPR036409">
    <property type="entry name" value="Aldolase_II/adducin_N_sf"/>
</dbReference>
<dbReference type="PANTHER" id="PTHR22789">
    <property type="entry name" value="FUCULOSE PHOSPHATE ALDOLASE"/>
    <property type="match status" value="1"/>
</dbReference>
<evidence type="ECO:0000313" key="4">
    <source>
        <dbReference type="EMBL" id="OGI69831.1"/>
    </source>
</evidence>
<evidence type="ECO:0000313" key="5">
    <source>
        <dbReference type="Proteomes" id="UP000179076"/>
    </source>
</evidence>
<dbReference type="SUPFAM" id="SSF53639">
    <property type="entry name" value="AraD/HMP-PK domain-like"/>
    <property type="match status" value="1"/>
</dbReference>
<evidence type="ECO:0000256" key="2">
    <source>
        <dbReference type="ARBA" id="ARBA00023239"/>
    </source>
</evidence>
<dbReference type="AlphaFoldDB" id="A0A1F6VJG2"/>
<dbReference type="InterPro" id="IPR050197">
    <property type="entry name" value="Aldolase_class_II_sugar_metab"/>
</dbReference>
<feature type="domain" description="Class II aldolase/adducin N-terminal" evidence="3">
    <location>
        <begin position="10"/>
        <end position="187"/>
    </location>
</feature>
<comment type="caution">
    <text evidence="4">The sequence shown here is derived from an EMBL/GenBank/DDBJ whole genome shotgun (WGS) entry which is preliminary data.</text>
</comment>
<proteinExistence type="predicted"/>
<dbReference type="GO" id="GO:0016832">
    <property type="term" value="F:aldehyde-lyase activity"/>
    <property type="evidence" value="ECO:0007669"/>
    <property type="project" value="TreeGrafter"/>
</dbReference>
<dbReference type="GO" id="GO:0019323">
    <property type="term" value="P:pentose catabolic process"/>
    <property type="evidence" value="ECO:0007669"/>
    <property type="project" value="TreeGrafter"/>
</dbReference>
<protein>
    <recommendedName>
        <fullName evidence="3">Class II aldolase/adducin N-terminal domain-containing protein</fullName>
    </recommendedName>
</protein>
<name>A0A1F6VJG2_9PROT</name>
<gene>
    <name evidence="4" type="ORF">A2W18_00045</name>
</gene>
<dbReference type="GO" id="GO:0046872">
    <property type="term" value="F:metal ion binding"/>
    <property type="evidence" value="ECO:0007669"/>
    <property type="project" value="UniProtKB-KW"/>
</dbReference>
<dbReference type="SMART" id="SM01007">
    <property type="entry name" value="Aldolase_II"/>
    <property type="match status" value="1"/>
</dbReference>